<evidence type="ECO:0000259" key="4">
    <source>
        <dbReference type="PROSITE" id="PS01124"/>
    </source>
</evidence>
<keyword evidence="6" id="KW-1185">Reference proteome</keyword>
<dbReference type="EMBL" id="JBHSMI010000028">
    <property type="protein sequence ID" value="MFC5404752.1"/>
    <property type="molecule type" value="Genomic_DNA"/>
</dbReference>
<comment type="caution">
    <text evidence="5">The sequence shown here is derived from an EMBL/GenBank/DDBJ whole genome shotgun (WGS) entry which is preliminary data.</text>
</comment>
<keyword evidence="2" id="KW-0238">DNA-binding</keyword>
<organism evidence="5 6">
    <name type="scientific">Cohnella soli</name>
    <dbReference type="NCBI Taxonomy" id="425005"/>
    <lineage>
        <taxon>Bacteria</taxon>
        <taxon>Bacillati</taxon>
        <taxon>Bacillota</taxon>
        <taxon>Bacilli</taxon>
        <taxon>Bacillales</taxon>
        <taxon>Paenibacillaceae</taxon>
        <taxon>Cohnella</taxon>
    </lineage>
</organism>
<evidence type="ECO:0000313" key="5">
    <source>
        <dbReference type="EMBL" id="MFC5404752.1"/>
    </source>
</evidence>
<dbReference type="Pfam" id="PF12833">
    <property type="entry name" value="HTH_18"/>
    <property type="match status" value="1"/>
</dbReference>
<dbReference type="InterPro" id="IPR003313">
    <property type="entry name" value="AraC-bd"/>
</dbReference>
<dbReference type="Proteomes" id="UP001596113">
    <property type="component" value="Unassembled WGS sequence"/>
</dbReference>
<dbReference type="SUPFAM" id="SSF51215">
    <property type="entry name" value="Regulatory protein AraC"/>
    <property type="match status" value="1"/>
</dbReference>
<dbReference type="PANTHER" id="PTHR43280:SF30">
    <property type="entry name" value="MMSAB OPERON REGULATORY PROTEIN"/>
    <property type="match status" value="1"/>
</dbReference>
<protein>
    <submittedName>
        <fullName evidence="5">AraC family transcriptional regulator</fullName>
    </submittedName>
</protein>
<dbReference type="InterPro" id="IPR018060">
    <property type="entry name" value="HTH_AraC"/>
</dbReference>
<accession>A0ABW0I0H0</accession>
<feature type="domain" description="HTH araC/xylS-type" evidence="4">
    <location>
        <begin position="199"/>
        <end position="297"/>
    </location>
</feature>
<keyword evidence="3" id="KW-0804">Transcription</keyword>
<evidence type="ECO:0000256" key="2">
    <source>
        <dbReference type="ARBA" id="ARBA00023125"/>
    </source>
</evidence>
<proteinExistence type="predicted"/>
<evidence type="ECO:0000256" key="1">
    <source>
        <dbReference type="ARBA" id="ARBA00023015"/>
    </source>
</evidence>
<dbReference type="SUPFAM" id="SSF46689">
    <property type="entry name" value="Homeodomain-like"/>
    <property type="match status" value="2"/>
</dbReference>
<dbReference type="PANTHER" id="PTHR43280">
    <property type="entry name" value="ARAC-FAMILY TRANSCRIPTIONAL REGULATOR"/>
    <property type="match status" value="1"/>
</dbReference>
<dbReference type="InterPro" id="IPR020449">
    <property type="entry name" value="Tscrpt_reg_AraC-type_HTH"/>
</dbReference>
<evidence type="ECO:0000256" key="3">
    <source>
        <dbReference type="ARBA" id="ARBA00023163"/>
    </source>
</evidence>
<dbReference type="Gene3D" id="1.10.10.60">
    <property type="entry name" value="Homeodomain-like"/>
    <property type="match status" value="2"/>
</dbReference>
<evidence type="ECO:0000313" key="6">
    <source>
        <dbReference type="Proteomes" id="UP001596113"/>
    </source>
</evidence>
<reference evidence="6" key="1">
    <citation type="journal article" date="2019" name="Int. J. Syst. Evol. Microbiol.">
        <title>The Global Catalogue of Microorganisms (GCM) 10K type strain sequencing project: providing services to taxonomists for standard genome sequencing and annotation.</title>
        <authorList>
            <consortium name="The Broad Institute Genomics Platform"/>
            <consortium name="The Broad Institute Genome Sequencing Center for Infectious Disease"/>
            <person name="Wu L."/>
            <person name="Ma J."/>
        </authorList>
    </citation>
    <scope>NUCLEOTIDE SEQUENCE [LARGE SCALE GENOMIC DNA]</scope>
    <source>
        <strain evidence="6">CGMCC 1.18575</strain>
    </source>
</reference>
<dbReference type="RefSeq" id="WP_378135326.1">
    <property type="nucleotide sequence ID" value="NZ_JBHSMI010000028.1"/>
</dbReference>
<keyword evidence="1" id="KW-0805">Transcription regulation</keyword>
<dbReference type="Pfam" id="PF02311">
    <property type="entry name" value="AraC_binding"/>
    <property type="match status" value="1"/>
</dbReference>
<dbReference type="PRINTS" id="PR00032">
    <property type="entry name" value="HTHARAC"/>
</dbReference>
<dbReference type="PROSITE" id="PS01124">
    <property type="entry name" value="HTH_ARAC_FAMILY_2"/>
    <property type="match status" value="1"/>
</dbReference>
<dbReference type="InterPro" id="IPR009057">
    <property type="entry name" value="Homeodomain-like_sf"/>
</dbReference>
<name>A0ABW0I0H0_9BACL</name>
<sequence>MTPGFSRLLRYRSCYPHIRFAHFTKHPRHHVKRYIYDHEWILIEEGAGAVESENGKLPYEKNALLLIPPGIVHSFVDERGPDFAQYAVHFDWEPRPQLSTELWCHHTDTVTVDKGSFWVPKILVIPSLPASIQQQLKEVVAAFQSNGAYRKLAHTAAFLRFVESLATALYQGDIRAMELNRPQGSDSRKVREEVMRVFESVHRLVEESAFDKSDFDRICSESHFSASHLRRLFRVHTGYSPHQYFTMLRMRKAGELLLQSSLSIEEISFLCGYEDAKYFSRLFRNREGLSPQQYRQAITIN</sequence>
<dbReference type="SMART" id="SM00342">
    <property type="entry name" value="HTH_ARAC"/>
    <property type="match status" value="1"/>
</dbReference>
<gene>
    <name evidence="5" type="ORF">ACFPOF_18595</name>
</gene>
<dbReference type="InterPro" id="IPR037923">
    <property type="entry name" value="HTH-like"/>
</dbReference>